<dbReference type="InterPro" id="IPR007627">
    <property type="entry name" value="RNA_pol_sigma70_r2"/>
</dbReference>
<dbReference type="Pfam" id="PF08281">
    <property type="entry name" value="Sigma70_r4_2"/>
    <property type="match status" value="1"/>
</dbReference>
<dbReference type="InterPro" id="IPR039425">
    <property type="entry name" value="RNA_pol_sigma-70-like"/>
</dbReference>
<evidence type="ECO:0000256" key="2">
    <source>
        <dbReference type="ARBA" id="ARBA00023015"/>
    </source>
</evidence>
<dbReference type="Gene3D" id="1.10.1740.10">
    <property type="match status" value="1"/>
</dbReference>
<evidence type="ECO:0000313" key="8">
    <source>
        <dbReference type="Proteomes" id="UP001220610"/>
    </source>
</evidence>
<keyword evidence="2" id="KW-0805">Transcription regulation</keyword>
<comment type="similarity">
    <text evidence="1">Belongs to the sigma-70 factor family. ECF subfamily.</text>
</comment>
<dbReference type="GO" id="GO:0016987">
    <property type="term" value="F:sigma factor activity"/>
    <property type="evidence" value="ECO:0007669"/>
    <property type="project" value="UniProtKB-KW"/>
</dbReference>
<organism evidence="7 8">
    <name type="scientific">Candidatus Pseudobacter hemicellulosilyticus</name>
    <dbReference type="NCBI Taxonomy" id="3121375"/>
    <lineage>
        <taxon>Bacteria</taxon>
        <taxon>Pseudomonadati</taxon>
        <taxon>Bacteroidota</taxon>
        <taxon>Chitinophagia</taxon>
        <taxon>Chitinophagales</taxon>
        <taxon>Chitinophagaceae</taxon>
        <taxon>Pseudobacter</taxon>
    </lineage>
</organism>
<dbReference type="PANTHER" id="PTHR43133:SF46">
    <property type="entry name" value="RNA POLYMERASE SIGMA-70 FACTOR ECF SUBFAMILY"/>
    <property type="match status" value="1"/>
</dbReference>
<dbReference type="InterPro" id="IPR036388">
    <property type="entry name" value="WH-like_DNA-bd_sf"/>
</dbReference>
<dbReference type="InterPro" id="IPR014327">
    <property type="entry name" value="RNA_pol_sigma70_bacteroid"/>
</dbReference>
<evidence type="ECO:0000256" key="3">
    <source>
        <dbReference type="ARBA" id="ARBA00023082"/>
    </source>
</evidence>
<dbReference type="Gene3D" id="1.10.10.10">
    <property type="entry name" value="Winged helix-like DNA-binding domain superfamily/Winged helix DNA-binding domain"/>
    <property type="match status" value="1"/>
</dbReference>
<keyword evidence="3" id="KW-0731">Sigma factor</keyword>
<dbReference type="InterPro" id="IPR013325">
    <property type="entry name" value="RNA_pol_sigma_r2"/>
</dbReference>
<name>A0AAJ5WRZ5_9BACT</name>
<reference evidence="7" key="1">
    <citation type="submission" date="2023-03" db="EMBL/GenBank/DDBJ databases">
        <title>Andean soil-derived lignocellulolytic bacterial consortium as a source of novel taxa and putative plastic-active enzymes.</title>
        <authorList>
            <person name="Diaz-Garcia L."/>
            <person name="Chuvochina M."/>
            <person name="Feuerriegel G."/>
            <person name="Bunk B."/>
            <person name="Sproer C."/>
            <person name="Streit W.R."/>
            <person name="Rodriguez L.M."/>
            <person name="Overmann J."/>
            <person name="Jimenez D.J."/>
        </authorList>
    </citation>
    <scope>NUCLEOTIDE SEQUENCE</scope>
    <source>
        <strain evidence="7">MAG 7</strain>
    </source>
</reference>
<dbReference type="InterPro" id="IPR013249">
    <property type="entry name" value="RNA_pol_sigma70_r4_t2"/>
</dbReference>
<feature type="domain" description="RNA polymerase sigma factor 70 region 4 type 2" evidence="6">
    <location>
        <begin position="120"/>
        <end position="165"/>
    </location>
</feature>
<evidence type="ECO:0000256" key="4">
    <source>
        <dbReference type="ARBA" id="ARBA00023163"/>
    </source>
</evidence>
<dbReference type="Pfam" id="PF04542">
    <property type="entry name" value="Sigma70_r2"/>
    <property type="match status" value="1"/>
</dbReference>
<dbReference type="SUPFAM" id="SSF88946">
    <property type="entry name" value="Sigma2 domain of RNA polymerase sigma factors"/>
    <property type="match status" value="1"/>
</dbReference>
<dbReference type="InterPro" id="IPR013324">
    <property type="entry name" value="RNA_pol_sigma_r3/r4-like"/>
</dbReference>
<dbReference type="NCBIfam" id="TIGR02937">
    <property type="entry name" value="sigma70-ECF"/>
    <property type="match status" value="1"/>
</dbReference>
<evidence type="ECO:0000256" key="1">
    <source>
        <dbReference type="ARBA" id="ARBA00010641"/>
    </source>
</evidence>
<feature type="domain" description="RNA polymerase sigma-70 region 2" evidence="5">
    <location>
        <begin position="27"/>
        <end position="92"/>
    </location>
</feature>
<evidence type="ECO:0000313" key="7">
    <source>
        <dbReference type="EMBL" id="WEK35607.1"/>
    </source>
</evidence>
<evidence type="ECO:0000259" key="6">
    <source>
        <dbReference type="Pfam" id="PF08281"/>
    </source>
</evidence>
<dbReference type="AlphaFoldDB" id="A0AAJ5WRZ5"/>
<protein>
    <submittedName>
        <fullName evidence="7">RNA polymerase sigma-70 factor</fullName>
    </submittedName>
</protein>
<dbReference type="InterPro" id="IPR014284">
    <property type="entry name" value="RNA_pol_sigma-70_dom"/>
</dbReference>
<dbReference type="GO" id="GO:0003677">
    <property type="term" value="F:DNA binding"/>
    <property type="evidence" value="ECO:0007669"/>
    <property type="project" value="InterPro"/>
</dbReference>
<dbReference type="GO" id="GO:0006352">
    <property type="term" value="P:DNA-templated transcription initiation"/>
    <property type="evidence" value="ECO:0007669"/>
    <property type="project" value="InterPro"/>
</dbReference>
<dbReference type="PANTHER" id="PTHR43133">
    <property type="entry name" value="RNA POLYMERASE ECF-TYPE SIGMA FACTO"/>
    <property type="match status" value="1"/>
</dbReference>
<sequence>MNNQLNNERAILQQIAAGDENAFRTLFYHYGPIIHRFVLNIIKNEAVAKEIVQEVFLRVWLKKETLPAIDQPASWLYRIGSNLALTHFRRQQMERKIVQSIQENQEEEPPAIDLKELQALIGQAVNQLPAQRQRIFRMSREQGLSRKEIAAALHISENTVRNQLAISLQTIQQFIESSSGYTIPVLLILAVLPV</sequence>
<accession>A0AAJ5WRZ5</accession>
<keyword evidence="4" id="KW-0804">Transcription</keyword>
<gene>
    <name evidence="7" type="ORF">P0Y53_24240</name>
</gene>
<dbReference type="SUPFAM" id="SSF88659">
    <property type="entry name" value="Sigma3 and sigma4 domains of RNA polymerase sigma factors"/>
    <property type="match status" value="1"/>
</dbReference>
<dbReference type="Proteomes" id="UP001220610">
    <property type="component" value="Chromosome"/>
</dbReference>
<evidence type="ECO:0000259" key="5">
    <source>
        <dbReference type="Pfam" id="PF04542"/>
    </source>
</evidence>
<proteinExistence type="inferred from homology"/>
<dbReference type="EMBL" id="CP119311">
    <property type="protein sequence ID" value="WEK35607.1"/>
    <property type="molecule type" value="Genomic_DNA"/>
</dbReference>
<dbReference type="NCBIfam" id="TIGR02985">
    <property type="entry name" value="Sig70_bacteroi1"/>
    <property type="match status" value="1"/>
</dbReference>